<protein>
    <recommendedName>
        <fullName evidence="8 10">Adenylosuccinate synthetase</fullName>
        <shortName evidence="8">AMPSase</shortName>
        <shortName evidence="8">AdSS</shortName>
        <ecNumber evidence="8 10">6.3.4.4</ecNumber>
    </recommendedName>
    <alternativeName>
        <fullName evidence="8">IMP--aspartate ligase</fullName>
    </alternativeName>
</protein>
<dbReference type="InterPro" id="IPR018220">
    <property type="entry name" value="Adenylosuccin_syn_GTP-bd"/>
</dbReference>
<feature type="binding site" evidence="8">
    <location>
        <position position="144"/>
    </location>
    <ligand>
        <name>IMP</name>
        <dbReference type="ChEBI" id="CHEBI:58053"/>
        <note>ligand shared between dimeric partners</note>
    </ligand>
</feature>
<keyword evidence="6 8" id="KW-0460">Magnesium</keyword>
<feature type="binding site" description="in other chain" evidence="8">
    <location>
        <position position="313"/>
    </location>
    <ligand>
        <name>IMP</name>
        <dbReference type="ChEBI" id="CHEBI:58053"/>
        <note>ligand shared between dimeric partners</note>
    </ligand>
</feature>
<comment type="function">
    <text evidence="8">Plays an important role in the de novo pathway of purine nucleotide biosynthesis. Catalyzes the first committed step in the biosynthesis of AMP from IMP.</text>
</comment>
<comment type="subcellular location">
    <subcellularLocation>
        <location evidence="8">Cytoplasm</location>
    </subcellularLocation>
</comment>
<dbReference type="InterPro" id="IPR027417">
    <property type="entry name" value="P-loop_NTPase"/>
</dbReference>
<evidence type="ECO:0000256" key="8">
    <source>
        <dbReference type="HAMAP-Rule" id="MF_00011"/>
    </source>
</evidence>
<dbReference type="Gene3D" id="3.40.440.10">
    <property type="entry name" value="Adenylosuccinate Synthetase, subunit A, domain 1"/>
    <property type="match status" value="1"/>
</dbReference>
<dbReference type="SUPFAM" id="SSF52540">
    <property type="entry name" value="P-loop containing nucleoside triphosphate hydrolases"/>
    <property type="match status" value="1"/>
</dbReference>
<feature type="active site" evidence="9">
    <location>
        <position position="141"/>
    </location>
</feature>
<comment type="pathway">
    <text evidence="8 10">Purine metabolism; AMP biosynthesis via de novo pathway; AMP from IMP: step 1/2.</text>
</comment>
<dbReference type="GO" id="GO:0000287">
    <property type="term" value="F:magnesium ion binding"/>
    <property type="evidence" value="ECO:0007669"/>
    <property type="project" value="UniProtKB-UniRule"/>
</dbReference>
<dbReference type="CDD" id="cd03108">
    <property type="entry name" value="AdSS"/>
    <property type="match status" value="1"/>
</dbReference>
<evidence type="ECO:0000256" key="4">
    <source>
        <dbReference type="ARBA" id="ARBA00022741"/>
    </source>
</evidence>
<feature type="binding site" evidence="8">
    <location>
        <begin position="309"/>
        <end position="315"/>
    </location>
    <ligand>
        <name>substrate</name>
    </ligand>
</feature>
<keyword evidence="8" id="KW-0963">Cytoplasm</keyword>
<comment type="subunit">
    <text evidence="1 8">Homodimer.</text>
</comment>
<dbReference type="InterPro" id="IPR033128">
    <property type="entry name" value="Adenylosuccin_syn_Lys_AS"/>
</dbReference>
<dbReference type="GO" id="GO:0046040">
    <property type="term" value="P:IMP metabolic process"/>
    <property type="evidence" value="ECO:0007669"/>
    <property type="project" value="TreeGrafter"/>
</dbReference>
<keyword evidence="5 8" id="KW-0658">Purine biosynthesis</keyword>
<feature type="active site" description="Proton acceptor" evidence="8">
    <location>
        <position position="14"/>
    </location>
</feature>
<evidence type="ECO:0000313" key="11">
    <source>
        <dbReference type="EMBL" id="MCJ8146685.1"/>
    </source>
</evidence>
<keyword evidence="7 8" id="KW-0342">GTP-binding</keyword>
<dbReference type="GO" id="GO:0005525">
    <property type="term" value="F:GTP binding"/>
    <property type="evidence" value="ECO:0007669"/>
    <property type="project" value="UniProtKB-UniRule"/>
</dbReference>
<feature type="binding site" description="in other chain" evidence="8">
    <location>
        <position position="241"/>
    </location>
    <ligand>
        <name>IMP</name>
        <dbReference type="ChEBI" id="CHEBI:58053"/>
        <note>ligand shared between dimeric partners</note>
    </ligand>
</feature>
<evidence type="ECO:0000256" key="3">
    <source>
        <dbReference type="ARBA" id="ARBA00022723"/>
    </source>
</evidence>
<comment type="cofactor">
    <cofactor evidence="8">
        <name>Mg(2+)</name>
        <dbReference type="ChEBI" id="CHEBI:18420"/>
    </cofactor>
    <text evidence="8">Binds 1 Mg(2+) ion per subunit.</text>
</comment>
<dbReference type="RefSeq" id="WP_241571431.1">
    <property type="nucleotide sequence ID" value="NZ_JAKUML010000009.1"/>
</dbReference>
<feature type="binding site" evidence="8">
    <location>
        <position position="14"/>
    </location>
    <ligand>
        <name>Mg(2+)</name>
        <dbReference type="ChEBI" id="CHEBI:18420"/>
    </ligand>
</feature>
<organism evidence="11 12">
    <name type="scientific">Acinetobacter sedimenti</name>
    <dbReference type="NCBI Taxonomy" id="2919922"/>
    <lineage>
        <taxon>Bacteria</taxon>
        <taxon>Pseudomonadati</taxon>
        <taxon>Pseudomonadota</taxon>
        <taxon>Gammaproteobacteria</taxon>
        <taxon>Moraxellales</taxon>
        <taxon>Moraxellaceae</taxon>
        <taxon>Acinetobacter</taxon>
    </lineage>
</organism>
<dbReference type="NCBIfam" id="NF002223">
    <property type="entry name" value="PRK01117.1"/>
    <property type="match status" value="1"/>
</dbReference>
<feature type="binding site" evidence="8">
    <location>
        <begin position="422"/>
        <end position="424"/>
    </location>
    <ligand>
        <name>GTP</name>
        <dbReference type="ChEBI" id="CHEBI:37565"/>
    </ligand>
</feature>
<feature type="active site" description="Proton donor" evidence="8">
    <location>
        <position position="42"/>
    </location>
</feature>
<dbReference type="InterPro" id="IPR001114">
    <property type="entry name" value="Adenylosuccinate_synthetase"/>
</dbReference>
<reference evidence="11" key="1">
    <citation type="submission" date="2022-02" db="EMBL/GenBank/DDBJ databases">
        <title>Acinetobacter A3.8 sp. nov., isolated from Sediment (Zhairuo Island).</title>
        <authorList>
            <person name="Zheng K."/>
        </authorList>
    </citation>
    <scope>NUCLEOTIDE SEQUENCE</scope>
    <source>
        <strain evidence="11">A3.8</strain>
    </source>
</reference>
<dbReference type="GO" id="GO:0044208">
    <property type="term" value="P:'de novo' AMP biosynthetic process"/>
    <property type="evidence" value="ECO:0007669"/>
    <property type="project" value="UniProtKB-UniRule"/>
</dbReference>
<evidence type="ECO:0000256" key="9">
    <source>
        <dbReference type="PROSITE-ProRule" id="PRU10134"/>
    </source>
</evidence>
<dbReference type="EC" id="6.3.4.4" evidence="8 10"/>
<dbReference type="GO" id="GO:0005737">
    <property type="term" value="C:cytoplasm"/>
    <property type="evidence" value="ECO:0007669"/>
    <property type="project" value="UniProtKB-SubCell"/>
</dbReference>
<feature type="binding site" description="in other chain" evidence="8">
    <location>
        <begin position="39"/>
        <end position="42"/>
    </location>
    <ligand>
        <name>IMP</name>
        <dbReference type="ChEBI" id="CHEBI:58053"/>
        <note>ligand shared between dimeric partners</note>
    </ligand>
</feature>
<dbReference type="Gene3D" id="1.10.300.10">
    <property type="entry name" value="Adenylosuccinate Synthetase, subunit A, domain 2"/>
    <property type="match status" value="1"/>
</dbReference>
<keyword evidence="12" id="KW-1185">Reference proteome</keyword>
<feature type="binding site" evidence="8">
    <location>
        <begin position="341"/>
        <end position="343"/>
    </location>
    <ligand>
        <name>GTP</name>
        <dbReference type="ChEBI" id="CHEBI:37565"/>
    </ligand>
</feature>
<evidence type="ECO:0000256" key="10">
    <source>
        <dbReference type="RuleBase" id="RU000520"/>
    </source>
</evidence>
<dbReference type="PROSITE" id="PS00513">
    <property type="entry name" value="ADENYLOSUCCIN_SYN_2"/>
    <property type="match status" value="1"/>
</dbReference>
<dbReference type="Gene3D" id="3.90.170.10">
    <property type="entry name" value="Adenylosuccinate Synthetase, subunit A, domain 3"/>
    <property type="match status" value="1"/>
</dbReference>
<dbReference type="PROSITE" id="PS01266">
    <property type="entry name" value="ADENYLOSUCCIN_SYN_1"/>
    <property type="match status" value="1"/>
</dbReference>
<dbReference type="InterPro" id="IPR042111">
    <property type="entry name" value="Adenylosuccinate_synth_dom3"/>
</dbReference>
<accession>A0A9X1WXD4</accession>
<dbReference type="EMBL" id="JAKUML010000009">
    <property type="protein sequence ID" value="MCJ8146685.1"/>
    <property type="molecule type" value="Genomic_DNA"/>
</dbReference>
<keyword evidence="2 8" id="KW-0436">Ligase</keyword>
<dbReference type="Proteomes" id="UP001139701">
    <property type="component" value="Unassembled WGS sequence"/>
</dbReference>
<keyword evidence="3 8" id="KW-0479">Metal-binding</keyword>
<feature type="binding site" description="in other chain" evidence="8">
    <location>
        <position position="226"/>
    </location>
    <ligand>
        <name>IMP</name>
        <dbReference type="ChEBI" id="CHEBI:58053"/>
        <note>ligand shared between dimeric partners</note>
    </ligand>
</feature>
<evidence type="ECO:0000256" key="2">
    <source>
        <dbReference type="ARBA" id="ARBA00022598"/>
    </source>
</evidence>
<gene>
    <name evidence="8" type="primary">purA</name>
    <name evidence="11" type="ORF">MKI79_07200</name>
</gene>
<evidence type="ECO:0000256" key="1">
    <source>
        <dbReference type="ARBA" id="ARBA00011738"/>
    </source>
</evidence>
<feature type="binding site" evidence="8">
    <location>
        <position position="315"/>
    </location>
    <ligand>
        <name>GTP</name>
        <dbReference type="ChEBI" id="CHEBI:37565"/>
    </ligand>
</feature>
<dbReference type="FunFam" id="1.10.300.10:FF:000001">
    <property type="entry name" value="Adenylosuccinate synthetase"/>
    <property type="match status" value="1"/>
</dbReference>
<feature type="binding site" evidence="8">
    <location>
        <position position="41"/>
    </location>
    <ligand>
        <name>Mg(2+)</name>
        <dbReference type="ChEBI" id="CHEBI:18420"/>
    </ligand>
</feature>
<dbReference type="Pfam" id="PF00709">
    <property type="entry name" value="Adenylsucc_synt"/>
    <property type="match status" value="1"/>
</dbReference>
<dbReference type="SMART" id="SM00788">
    <property type="entry name" value="Adenylsucc_synt"/>
    <property type="match status" value="1"/>
</dbReference>
<evidence type="ECO:0000256" key="6">
    <source>
        <dbReference type="ARBA" id="ARBA00022842"/>
    </source>
</evidence>
<dbReference type="NCBIfam" id="TIGR00184">
    <property type="entry name" value="purA"/>
    <property type="match status" value="1"/>
</dbReference>
<evidence type="ECO:0000313" key="12">
    <source>
        <dbReference type="Proteomes" id="UP001139701"/>
    </source>
</evidence>
<sequence length="438" mass="47122">MGKNVVVLGTQWGDEGKGKIVDLLTDQAAAVVRYQGGHNAGHTLVVGGKKTVLHLIPSGILRDNVLCFIGNGVVLSPEALIKEMAILEEEGVPVKERLRISPNCPLILPNHIALDQAREKKRGNAKIGTTGRGIGPAYEDKVARRAVRVADLIRGGAALEQQLSELLEFHNFQLTQYYGVEAVTLEDVLALCNVWREVLAPLVVDVTETLHQYRKAGKAIMFEGAQGSLLDVDHGTYPYVTSSNTTAGGVSSGSGMGPLHLDYVLGITKAYTTRVGAGPFPTELHYDAATDTGDAIGRHLGTVGHEFGASTGRQRRCGWFDAEILRRSVEVNSLSGICLTKLDVLDGLEEIKICVGYEPADSGCAGSSDAISFECLKPIYETMPGWTESTVGLTNIDQLPANALAYVKRIEQLIECPIDIVSTGPDRAETIVLRHPFN</sequence>
<comment type="caution">
    <text evidence="11">The sequence shown here is derived from an EMBL/GenBank/DDBJ whole genome shotgun (WGS) entry which is preliminary data.</text>
</comment>
<dbReference type="HAMAP" id="MF_00011">
    <property type="entry name" value="Adenylosucc_synth"/>
    <property type="match status" value="1"/>
</dbReference>
<dbReference type="InterPro" id="IPR042110">
    <property type="entry name" value="Adenylosuccinate_synth_dom2"/>
</dbReference>
<evidence type="ECO:0000256" key="5">
    <source>
        <dbReference type="ARBA" id="ARBA00022755"/>
    </source>
</evidence>
<keyword evidence="4 8" id="KW-0547">Nucleotide-binding</keyword>
<comment type="similarity">
    <text evidence="8 10">Belongs to the adenylosuccinate synthetase family.</text>
</comment>
<dbReference type="PANTHER" id="PTHR11846:SF0">
    <property type="entry name" value="ADENYLOSUCCINATE SYNTHETASE"/>
    <property type="match status" value="1"/>
</dbReference>
<feature type="binding site" evidence="8">
    <location>
        <begin position="41"/>
        <end position="43"/>
    </location>
    <ligand>
        <name>GTP</name>
        <dbReference type="ChEBI" id="CHEBI:37565"/>
    </ligand>
</feature>
<dbReference type="FunFam" id="3.90.170.10:FF:000001">
    <property type="entry name" value="Adenylosuccinate synthetase"/>
    <property type="match status" value="1"/>
</dbReference>
<feature type="binding site" evidence="8">
    <location>
        <begin position="13"/>
        <end position="19"/>
    </location>
    <ligand>
        <name>GTP</name>
        <dbReference type="ChEBI" id="CHEBI:37565"/>
    </ligand>
</feature>
<name>A0A9X1WXD4_9GAMM</name>
<dbReference type="GO" id="GO:0004019">
    <property type="term" value="F:adenylosuccinate synthase activity"/>
    <property type="evidence" value="ECO:0007669"/>
    <property type="project" value="UniProtKB-UniRule"/>
</dbReference>
<dbReference type="InterPro" id="IPR042109">
    <property type="entry name" value="Adenylosuccinate_synth_dom1"/>
</dbReference>
<feature type="binding site" description="in other chain" evidence="8">
    <location>
        <begin position="14"/>
        <end position="17"/>
    </location>
    <ligand>
        <name>IMP</name>
        <dbReference type="ChEBI" id="CHEBI:58053"/>
        <note>ligand shared between dimeric partners</note>
    </ligand>
</feature>
<dbReference type="AlphaFoldDB" id="A0A9X1WXD4"/>
<evidence type="ECO:0000256" key="7">
    <source>
        <dbReference type="ARBA" id="ARBA00023134"/>
    </source>
</evidence>
<dbReference type="PANTHER" id="PTHR11846">
    <property type="entry name" value="ADENYLOSUCCINATE SYNTHETASE"/>
    <property type="match status" value="1"/>
</dbReference>
<feature type="binding site" description="in other chain" evidence="8">
    <location>
        <position position="130"/>
    </location>
    <ligand>
        <name>IMP</name>
        <dbReference type="ChEBI" id="CHEBI:58053"/>
        <note>ligand shared between dimeric partners</note>
    </ligand>
</feature>
<proteinExistence type="inferred from homology"/>
<comment type="catalytic activity">
    <reaction evidence="8 10">
        <text>IMP + L-aspartate + GTP = N(6)-(1,2-dicarboxyethyl)-AMP + GDP + phosphate + 2 H(+)</text>
        <dbReference type="Rhea" id="RHEA:15753"/>
        <dbReference type="ChEBI" id="CHEBI:15378"/>
        <dbReference type="ChEBI" id="CHEBI:29991"/>
        <dbReference type="ChEBI" id="CHEBI:37565"/>
        <dbReference type="ChEBI" id="CHEBI:43474"/>
        <dbReference type="ChEBI" id="CHEBI:57567"/>
        <dbReference type="ChEBI" id="CHEBI:58053"/>
        <dbReference type="ChEBI" id="CHEBI:58189"/>
        <dbReference type="EC" id="6.3.4.4"/>
    </reaction>
</comment>